<dbReference type="Pfam" id="PF01656">
    <property type="entry name" value="CbiA"/>
    <property type="match status" value="1"/>
</dbReference>
<feature type="region of interest" description="Disordered" evidence="5">
    <location>
        <begin position="1"/>
        <end position="243"/>
    </location>
</feature>
<reference evidence="7" key="1">
    <citation type="submission" date="2023-11" db="EMBL/GenBank/DDBJ databases">
        <authorList>
            <person name="Bhowmick S.K."/>
            <person name="Gandham S."/>
            <person name="Kumar R."/>
            <person name="Praharaj M.R."/>
            <person name="Maity H.K."/>
            <person name="Sarkar U."/>
            <person name="Dey B."/>
        </authorList>
    </citation>
    <scope>NUCLEOTIDE SEQUENCE</scope>
    <source>
        <strain evidence="7">NIAB_BDWBCSHFL_1</strain>
    </source>
</reference>
<gene>
    <name evidence="7" type="ORF">MO_004034</name>
</gene>
<dbReference type="GO" id="GO:0005524">
    <property type="term" value="F:ATP binding"/>
    <property type="evidence" value="ECO:0007669"/>
    <property type="project" value="UniProtKB-KW"/>
</dbReference>
<dbReference type="SUPFAM" id="SSF52540">
    <property type="entry name" value="P-loop containing nucleoside triphosphate hydrolases"/>
    <property type="match status" value="1"/>
</dbReference>
<dbReference type="InterPro" id="IPR050625">
    <property type="entry name" value="ParA/MinD_ATPase"/>
</dbReference>
<comment type="function">
    <text evidence="3">Required to repress ESX-1-mediated secretion under low ATP conditions. This function requires the ATP-binding motif.</text>
</comment>
<protein>
    <recommendedName>
        <fullName evidence="4">ESX-1 secretion-associated protein EspI</fullName>
    </recommendedName>
</protein>
<dbReference type="InterPro" id="IPR002586">
    <property type="entry name" value="CobQ/CobB/MinD/ParA_Nub-bd_dom"/>
</dbReference>
<evidence type="ECO:0000256" key="5">
    <source>
        <dbReference type="SAM" id="MobiDB-lite"/>
    </source>
</evidence>
<sequence length="531" mass="56897">MPIAGPAPTPTESQLAPPRPPTPQTPTGAPQQPESPAPHVPSHGPHQPRRTAPAPPWAKMPIGEPPPAPSRPSASPAEPPTRPAPQHSRRARRGHRYRTDTERNVGKVATGPSIQARLRAEEASGAQLAPGTEPSPAPLGQPRSYLAPPTRPAPTEPPPSPSPQRNSGRRAERRVHPDLAAQHAASQPDSITAATTGGRRRKRAAPDLDATQKSLRPAAKGPKVKKVKPQKPKATKPPKVVSQRGWRHWVHALTRINLGLSPDEKYELDLHARVRRNPRGSYQIAVVGLKGGAGKTTLTAALGSTLAQVRADRILALDADPGAGNLADRVGRQSGATIADVLAEKELSHYNDIRAHTSVNAVNLEVLPAPEYSSAQRALSDADWHFIADPASRFYNLVLADCGAGFFDPLTRGVLSTVSGVVVVASVSIDGAQQASVALDWLRNNGYQDLASRACVVINHIMPGEPNVAVKDLVRHFEQQVQPGRVVVMPWDRHIAAGTEISLDLLDPIYKRKVLELAAALSDDFERAGRR</sequence>
<evidence type="ECO:0000256" key="4">
    <source>
        <dbReference type="ARBA" id="ARBA00068184"/>
    </source>
</evidence>
<evidence type="ECO:0000313" key="7">
    <source>
        <dbReference type="EMBL" id="WPF62260.1"/>
    </source>
</evidence>
<feature type="domain" description="CobQ/CobB/MinD/ParA nucleotide binding" evidence="6">
    <location>
        <begin position="284"/>
        <end position="493"/>
    </location>
</feature>
<organism evidence="7">
    <name type="scientific">Mycobacterium orygis</name>
    <dbReference type="NCBI Taxonomy" id="1305738"/>
    <lineage>
        <taxon>Bacteria</taxon>
        <taxon>Bacillati</taxon>
        <taxon>Actinomycetota</taxon>
        <taxon>Actinomycetes</taxon>
        <taxon>Mycobacteriales</taxon>
        <taxon>Mycobacteriaceae</taxon>
        <taxon>Mycobacterium</taxon>
        <taxon>Mycobacterium tuberculosis complex</taxon>
    </lineage>
</organism>
<keyword evidence="2" id="KW-0067">ATP-binding</keyword>
<keyword evidence="1" id="KW-0547">Nucleotide-binding</keyword>
<feature type="compositionally biased region" description="Basic residues" evidence="5">
    <location>
        <begin position="222"/>
        <end position="236"/>
    </location>
</feature>
<dbReference type="GO" id="GO:0051782">
    <property type="term" value="P:negative regulation of cell division"/>
    <property type="evidence" value="ECO:0007669"/>
    <property type="project" value="TreeGrafter"/>
</dbReference>
<evidence type="ECO:0000256" key="1">
    <source>
        <dbReference type="ARBA" id="ARBA00022741"/>
    </source>
</evidence>
<dbReference type="Gene3D" id="3.40.50.300">
    <property type="entry name" value="P-loop containing nucleotide triphosphate hydrolases"/>
    <property type="match status" value="1"/>
</dbReference>
<dbReference type="GO" id="GO:0009898">
    <property type="term" value="C:cytoplasmic side of plasma membrane"/>
    <property type="evidence" value="ECO:0007669"/>
    <property type="project" value="TreeGrafter"/>
</dbReference>
<dbReference type="PANTHER" id="PTHR43384:SF14">
    <property type="entry name" value="ESX-1 SECRETION-ASSOCIATED PROTEIN ESPI"/>
    <property type="match status" value="1"/>
</dbReference>
<feature type="compositionally biased region" description="Pro residues" evidence="5">
    <location>
        <begin position="149"/>
        <end position="162"/>
    </location>
</feature>
<dbReference type="PANTHER" id="PTHR43384">
    <property type="entry name" value="SEPTUM SITE-DETERMINING PROTEIN MIND HOMOLOG, CHLOROPLASTIC-RELATED"/>
    <property type="match status" value="1"/>
</dbReference>
<feature type="compositionally biased region" description="Pro residues" evidence="5">
    <location>
        <begin position="53"/>
        <end position="70"/>
    </location>
</feature>
<feature type="compositionally biased region" description="Basic residues" evidence="5">
    <location>
        <begin position="87"/>
        <end position="96"/>
    </location>
</feature>
<dbReference type="KEGG" id="mory:MO_004034"/>
<dbReference type="AlphaFoldDB" id="A0AAU0Q6Q4"/>
<evidence type="ECO:0000256" key="2">
    <source>
        <dbReference type="ARBA" id="ARBA00022840"/>
    </source>
</evidence>
<accession>A0AAU0Q6Q4</accession>
<evidence type="ECO:0000256" key="3">
    <source>
        <dbReference type="ARBA" id="ARBA00054178"/>
    </source>
</evidence>
<dbReference type="GO" id="GO:0005829">
    <property type="term" value="C:cytosol"/>
    <property type="evidence" value="ECO:0007669"/>
    <property type="project" value="TreeGrafter"/>
</dbReference>
<name>A0AAU0Q6Q4_9MYCO</name>
<dbReference type="EMBL" id="CP138660">
    <property type="protein sequence ID" value="WPF62260.1"/>
    <property type="molecule type" value="Genomic_DNA"/>
</dbReference>
<dbReference type="InterPro" id="IPR027417">
    <property type="entry name" value="P-loop_NTPase"/>
</dbReference>
<dbReference type="GO" id="GO:0016887">
    <property type="term" value="F:ATP hydrolysis activity"/>
    <property type="evidence" value="ECO:0007669"/>
    <property type="project" value="TreeGrafter"/>
</dbReference>
<dbReference type="FunFam" id="3.40.50.300:FF:002904">
    <property type="entry name" value="Type VII secretion system ESX-1 associated protein EspI"/>
    <property type="match status" value="1"/>
</dbReference>
<proteinExistence type="predicted"/>
<evidence type="ECO:0000259" key="6">
    <source>
        <dbReference type="Pfam" id="PF01656"/>
    </source>
</evidence>